<gene>
    <name evidence="1" type="ORF">SAMN04488505_11457</name>
</gene>
<dbReference type="OrthoDB" id="9766256at2"/>
<dbReference type="SUPFAM" id="SSF48452">
    <property type="entry name" value="TPR-like"/>
    <property type="match status" value="1"/>
</dbReference>
<proteinExistence type="predicted"/>
<dbReference type="PROSITE" id="PS51257">
    <property type="entry name" value="PROKAR_LIPOPROTEIN"/>
    <property type="match status" value="1"/>
</dbReference>
<sequence length="467" mass="51287">MKRLIIAVTCCSLFIMTGCKKYLDVNKNPNISETAPLNGLLGSTTYNTAYTVYRTGDFTSYFVQYLASPNTASSTDTYDDVDYSGTWEATYNTMADLYDLIKQADSVGAYGHAGAAKIMMALNLSIMNSLFGSVPYSEALSGDFIQPHYDADKAVYQSCLSLIDAGLADLNKTDPKILLDATRDLLHHGDTAAWRRTGYALKARLLNRITKTADYDPAAVLAALGSAYTGNNDDAQLTQFQARSPWNQAAYNNTQALLDGWLSTHYVAAMNDSTFGVFDPRLPLITDTTRYGDYRGTINGKGRVGTGTTKDESYLSVNGFYSKGGAPLLLITYAECKFIAAEAYFRSGNKPAAYAAYQDGIRANMDKVGVSAANRDSYVNNAAVSVGAANITLDLIMKEKYVAMFLNPEAWVDARRFDYKYKDFHLPENAVLNTFIRRVAYPTIETSRNAANVPPVGALSDKLWWDQ</sequence>
<dbReference type="RefSeq" id="WP_089921268.1">
    <property type="nucleotide sequence ID" value="NZ_FOBB01000014.1"/>
</dbReference>
<dbReference type="Pfam" id="PF12771">
    <property type="entry name" value="SusD-like_2"/>
    <property type="match status" value="1"/>
</dbReference>
<evidence type="ECO:0000313" key="1">
    <source>
        <dbReference type="EMBL" id="SEN89083.1"/>
    </source>
</evidence>
<evidence type="ECO:0000313" key="2">
    <source>
        <dbReference type="Proteomes" id="UP000198984"/>
    </source>
</evidence>
<dbReference type="AlphaFoldDB" id="A0A1H8K7X3"/>
<keyword evidence="2" id="KW-1185">Reference proteome</keyword>
<dbReference type="STRING" id="573321.SAMN04488505_11457"/>
<dbReference type="EMBL" id="FOBB01000014">
    <property type="protein sequence ID" value="SEN89083.1"/>
    <property type="molecule type" value="Genomic_DNA"/>
</dbReference>
<protein>
    <submittedName>
        <fullName evidence="1">Starch-binding associating with outer membrane</fullName>
    </submittedName>
</protein>
<accession>A0A1H8K7X3</accession>
<dbReference type="Gene3D" id="1.25.40.390">
    <property type="match status" value="1"/>
</dbReference>
<name>A0A1H8K7X3_9BACT</name>
<dbReference type="InterPro" id="IPR011990">
    <property type="entry name" value="TPR-like_helical_dom_sf"/>
</dbReference>
<reference evidence="1 2" key="1">
    <citation type="submission" date="2016-10" db="EMBL/GenBank/DDBJ databases">
        <authorList>
            <person name="de Groot N.N."/>
        </authorList>
    </citation>
    <scope>NUCLEOTIDE SEQUENCE [LARGE SCALE GENOMIC DNA]</scope>
    <source>
        <strain evidence="1 2">DSM 21039</strain>
    </source>
</reference>
<organism evidence="1 2">
    <name type="scientific">Chitinophaga rupis</name>
    <dbReference type="NCBI Taxonomy" id="573321"/>
    <lineage>
        <taxon>Bacteria</taxon>
        <taxon>Pseudomonadati</taxon>
        <taxon>Bacteroidota</taxon>
        <taxon>Chitinophagia</taxon>
        <taxon>Chitinophagales</taxon>
        <taxon>Chitinophagaceae</taxon>
        <taxon>Chitinophaga</taxon>
    </lineage>
</organism>
<dbReference type="InterPro" id="IPR041662">
    <property type="entry name" value="SusD-like_2"/>
</dbReference>
<dbReference type="Proteomes" id="UP000198984">
    <property type="component" value="Unassembled WGS sequence"/>
</dbReference>